<organism evidence="1 2">
    <name type="scientific">Vibrio phage VAP7</name>
    <dbReference type="NCBI Taxonomy" id="2584487"/>
    <lineage>
        <taxon>Viruses</taxon>
        <taxon>Duplodnaviria</taxon>
        <taxon>Heunggongvirae</taxon>
        <taxon>Uroviricota</taxon>
        <taxon>Caudoviricetes</taxon>
        <taxon>Pantevenvirales</taxon>
        <taxon>Ackermannviridae</taxon>
        <taxon>Vapseptimavirus</taxon>
        <taxon>Vapseptimavirus VAP7</taxon>
    </lineage>
</organism>
<dbReference type="KEGG" id="vg:55616093"/>
<dbReference type="Proteomes" id="UP000318470">
    <property type="component" value="Segment"/>
</dbReference>
<evidence type="ECO:0000313" key="1">
    <source>
        <dbReference type="EMBL" id="QDB73256.1"/>
    </source>
</evidence>
<keyword evidence="2" id="KW-1185">Reference proteome</keyword>
<dbReference type="GeneID" id="55616093"/>
<protein>
    <submittedName>
        <fullName evidence="1">Obg family GTPase</fullName>
    </submittedName>
</protein>
<proteinExistence type="predicted"/>
<sequence length="117" mass="13332">MNKLQLQQNATWSCIINNALEINQVAVGMFDFTETDVNSVYLDNVDAQEDGVVFDLHLGGNSMRMEKIVLPYQSVDGPHSVLKKIIHCYKQWAIRHLNNLSDEAEKYEVSVRAFGEM</sequence>
<evidence type="ECO:0000313" key="2">
    <source>
        <dbReference type="Proteomes" id="UP000318470"/>
    </source>
</evidence>
<dbReference type="RefSeq" id="YP_009845730.1">
    <property type="nucleotide sequence ID" value="NC_048765.1"/>
</dbReference>
<dbReference type="EMBL" id="MK795384">
    <property type="protein sequence ID" value="QDB73256.1"/>
    <property type="molecule type" value="Genomic_DNA"/>
</dbReference>
<reference evidence="1 2" key="1">
    <citation type="submission" date="2019-04" db="EMBL/GenBank/DDBJ databases">
        <authorList>
            <person name="Gao M."/>
            <person name="Bai C."/>
            <person name="Tong Y."/>
            <person name="Xu X."/>
        </authorList>
    </citation>
    <scope>NUCLEOTIDE SEQUENCE [LARGE SCALE GENOMIC DNA]</scope>
    <source>
        <strain evidence="1 2">Vibrio alginolyticus VA1</strain>
    </source>
</reference>
<name>A0A4Y5TX91_9CAUD</name>
<accession>A0A4Y5TX91</accession>